<name>A0A507AZQ2_9PEZI</name>
<feature type="compositionally biased region" description="Polar residues" evidence="1">
    <location>
        <begin position="166"/>
        <end position="176"/>
    </location>
</feature>
<sequence length="711" mass="73083">MGKDRSSREGGDASSSASQSKRPGINHQDSDSQVSDQASQHGGGSHHTGLHRTKPQKHIVGGGGAGRLHARVPSSKALYKQHHPAALAAAAASSTKQQQRRQPSPDPTEHDDGQLPWVQPTHRRATSEVKLSRESSTTNLIKKNASHSSLIKRNRSHIDVGKRNKSSGQLKRSLSNPGVDKLKAAIASGGNSSSHNTKNEKTQVHFDLGNDDQEDEWVDASTSASPYLSRRTSVAGSGQSSARQPASPEDSRPQSLSSSIHHRDKGKDVASSSSAGTVASSAPDRATVQHKINLTSRLLQRTPSTGAPPMMSSETASASARPPPAHQPREQSPDSGLSRQSTSTLSGTPQTPGQNLPGAGAGGASAKDDMTSRFVTNSQGVGSAATGSSSFYNASRGSSSRPGSGIREEEEGLKRPRSMGALSLAGPATARSMAAQREDEDHWTDEDGRADSRSPAGEGGGGGRARRAGAYVVPPAADTRVQQKLDLQRASSTIEPSHRHHQGAGVAAGALIGGAGYDTRDPRIGKLLERTGMEYLVVRRYQNPVARSIARLSQLPGADKNRRIPNGGTGGGGGGGGTPSRSGAGGGGGGGAAGHAKRVSEYGGGRFGLSQSFRDEQARQQQQRPSSAAGPGHGAAVGNAKRPVTPKRATSYARPNGAGPSGEAAGGGGGGGGGGGALSGSSLVDGEDDDGTVALLRNLWEKNLDLSASQE</sequence>
<comment type="caution">
    <text evidence="2">The sequence shown here is derived from an EMBL/GenBank/DDBJ whole genome shotgun (WGS) entry which is preliminary data.</text>
</comment>
<dbReference type="PANTHER" id="PTHR22794">
    <property type="entry name" value="THAP DOMAIN PROTEIN 11"/>
    <property type="match status" value="1"/>
</dbReference>
<feature type="compositionally biased region" description="Basic and acidic residues" evidence="1">
    <location>
        <begin position="436"/>
        <end position="452"/>
    </location>
</feature>
<gene>
    <name evidence="2" type="ORF">E0L32_004452</name>
</gene>
<dbReference type="STRING" id="1093900.A0A507AZQ2"/>
<feature type="compositionally biased region" description="Gly residues" evidence="1">
    <location>
        <begin position="567"/>
        <end position="593"/>
    </location>
</feature>
<accession>A0A507AZQ2</accession>
<dbReference type="InParanoid" id="A0A507AZQ2"/>
<feature type="compositionally biased region" description="Low complexity" evidence="1">
    <location>
        <begin position="270"/>
        <end position="282"/>
    </location>
</feature>
<evidence type="ECO:0000256" key="1">
    <source>
        <dbReference type="SAM" id="MobiDB-lite"/>
    </source>
</evidence>
<feature type="compositionally biased region" description="Polar residues" evidence="1">
    <location>
        <begin position="333"/>
        <end position="354"/>
    </location>
</feature>
<evidence type="ECO:0000313" key="2">
    <source>
        <dbReference type="EMBL" id="TPX15472.1"/>
    </source>
</evidence>
<dbReference type="GO" id="GO:0031931">
    <property type="term" value="C:TORC1 complex"/>
    <property type="evidence" value="ECO:0007669"/>
    <property type="project" value="TreeGrafter"/>
</dbReference>
<feature type="compositionally biased region" description="Basic residues" evidence="1">
    <location>
        <begin position="48"/>
        <end position="57"/>
    </location>
</feature>
<feature type="region of interest" description="Disordered" evidence="1">
    <location>
        <begin position="1"/>
        <end position="504"/>
    </location>
</feature>
<feature type="compositionally biased region" description="Polar residues" evidence="1">
    <location>
        <begin position="373"/>
        <end position="393"/>
    </location>
</feature>
<keyword evidence="3" id="KW-1185">Reference proteome</keyword>
<feature type="compositionally biased region" description="Gly residues" evidence="1">
    <location>
        <begin position="664"/>
        <end position="678"/>
    </location>
</feature>
<proteinExistence type="predicted"/>
<feature type="compositionally biased region" description="Polar residues" evidence="1">
    <location>
        <begin position="290"/>
        <end position="305"/>
    </location>
</feature>
<dbReference type="PANTHER" id="PTHR22794:SF2">
    <property type="entry name" value="THAP DOMAIN-CONTAINING PROTEIN 11"/>
    <property type="match status" value="1"/>
</dbReference>
<dbReference type="EMBL" id="SKBQ01000021">
    <property type="protein sequence ID" value="TPX15472.1"/>
    <property type="molecule type" value="Genomic_DNA"/>
</dbReference>
<feature type="compositionally biased region" description="Low complexity" evidence="1">
    <location>
        <begin position="395"/>
        <end position="405"/>
    </location>
</feature>
<feature type="compositionally biased region" description="Polar residues" evidence="1">
    <location>
        <begin position="220"/>
        <end position="244"/>
    </location>
</feature>
<feature type="compositionally biased region" description="Basic and acidic residues" evidence="1">
    <location>
        <begin position="1"/>
        <end position="11"/>
    </location>
</feature>
<organism evidence="2 3">
    <name type="scientific">Thyridium curvatum</name>
    <dbReference type="NCBI Taxonomy" id="1093900"/>
    <lineage>
        <taxon>Eukaryota</taxon>
        <taxon>Fungi</taxon>
        <taxon>Dikarya</taxon>
        <taxon>Ascomycota</taxon>
        <taxon>Pezizomycotina</taxon>
        <taxon>Sordariomycetes</taxon>
        <taxon>Sordariomycetidae</taxon>
        <taxon>Thyridiales</taxon>
        <taxon>Thyridiaceae</taxon>
        <taxon>Thyridium</taxon>
    </lineage>
</organism>
<dbReference type="OrthoDB" id="5430106at2759"/>
<feature type="compositionally biased region" description="Polar residues" evidence="1">
    <location>
        <begin position="93"/>
        <end position="102"/>
    </location>
</feature>
<feature type="compositionally biased region" description="Low complexity" evidence="1">
    <location>
        <begin position="31"/>
        <end position="40"/>
    </location>
</feature>
<dbReference type="Proteomes" id="UP000319257">
    <property type="component" value="Unassembled WGS sequence"/>
</dbReference>
<feature type="compositionally biased region" description="Acidic residues" evidence="1">
    <location>
        <begin position="209"/>
        <end position="218"/>
    </location>
</feature>
<feature type="region of interest" description="Disordered" evidence="1">
    <location>
        <begin position="552"/>
        <end position="689"/>
    </location>
</feature>
<feature type="compositionally biased region" description="Low complexity" evidence="1">
    <location>
        <begin position="619"/>
        <end position="640"/>
    </location>
</feature>
<protein>
    <submittedName>
        <fullName evidence="2">Uncharacterized protein</fullName>
    </submittedName>
</protein>
<dbReference type="RefSeq" id="XP_030997183.1">
    <property type="nucleotide sequence ID" value="XM_031138864.1"/>
</dbReference>
<dbReference type="AlphaFoldDB" id="A0A507AZQ2"/>
<reference evidence="2 3" key="1">
    <citation type="submission" date="2019-06" db="EMBL/GenBank/DDBJ databases">
        <title>Draft genome sequence of the filamentous fungus Phialemoniopsis curvata isolated from diesel fuel.</title>
        <authorList>
            <person name="Varaljay V.A."/>
            <person name="Lyon W.J."/>
            <person name="Crouch A.L."/>
            <person name="Drake C.E."/>
            <person name="Hollomon J.M."/>
            <person name="Nadeau L.J."/>
            <person name="Nunn H.S."/>
            <person name="Stevenson B.S."/>
            <person name="Bojanowski C.L."/>
            <person name="Crookes-Goodson W.J."/>
        </authorList>
    </citation>
    <scope>NUCLEOTIDE SEQUENCE [LARGE SCALE GENOMIC DNA]</scope>
    <source>
        <strain evidence="2 3">D216</strain>
    </source>
</reference>
<feature type="compositionally biased region" description="Polar residues" evidence="1">
    <location>
        <begin position="134"/>
        <end position="149"/>
    </location>
</feature>
<dbReference type="GeneID" id="41971899"/>
<evidence type="ECO:0000313" key="3">
    <source>
        <dbReference type="Proteomes" id="UP000319257"/>
    </source>
</evidence>
<dbReference type="GO" id="GO:0000329">
    <property type="term" value="C:fungal-type vacuole membrane"/>
    <property type="evidence" value="ECO:0007669"/>
    <property type="project" value="TreeGrafter"/>
</dbReference>